<feature type="transmembrane region" description="Helical" evidence="1">
    <location>
        <begin position="228"/>
        <end position="252"/>
    </location>
</feature>
<reference evidence="3" key="1">
    <citation type="submission" date="2016-05" db="EMBL/GenBank/DDBJ databases">
        <authorList>
            <person name="Naeem Raeece"/>
        </authorList>
    </citation>
    <scope>NUCLEOTIDE SEQUENCE [LARGE SCALE GENOMIC DNA]</scope>
</reference>
<accession>A0A1A8WWE5</accession>
<evidence type="ECO:0000256" key="1">
    <source>
        <dbReference type="SAM" id="Phobius"/>
    </source>
</evidence>
<keyword evidence="1" id="KW-0472">Membrane</keyword>
<dbReference type="InterPro" id="IPR022139">
    <property type="entry name" value="Fam-L/Fam-M-like_plasmodium"/>
</dbReference>
<organism evidence="2 3">
    <name type="scientific">Plasmodium malariae</name>
    <dbReference type="NCBI Taxonomy" id="5858"/>
    <lineage>
        <taxon>Eukaryota</taxon>
        <taxon>Sar</taxon>
        <taxon>Alveolata</taxon>
        <taxon>Apicomplexa</taxon>
        <taxon>Aconoidasida</taxon>
        <taxon>Haemosporida</taxon>
        <taxon>Plasmodiidae</taxon>
        <taxon>Plasmodium</taxon>
        <taxon>Plasmodium (Plasmodium)</taxon>
    </lineage>
</organism>
<keyword evidence="1" id="KW-1133">Transmembrane helix</keyword>
<dbReference type="Pfam" id="PF12420">
    <property type="entry name" value="DUF3671"/>
    <property type="match status" value="1"/>
</dbReference>
<dbReference type="VEuPathDB" id="PlasmoDB:PmUG01_00023600"/>
<dbReference type="EMBL" id="FLQW01003795">
    <property type="protein sequence ID" value="SBS96203.1"/>
    <property type="molecule type" value="Genomic_DNA"/>
</dbReference>
<protein>
    <recommendedName>
        <fullName evidence="4">Fam-l protein</fullName>
    </recommendedName>
</protein>
<dbReference type="AlphaFoldDB" id="A0A1A8WWE5"/>
<dbReference type="Proteomes" id="UP000078597">
    <property type="component" value="Unassembled WGS sequence"/>
</dbReference>
<evidence type="ECO:0008006" key="4">
    <source>
        <dbReference type="Google" id="ProtNLM"/>
    </source>
</evidence>
<sequence>MGTTNKLLDENNNDRKLEVRSYRLLAKCKNDNDSCIVRLKGEIPHNRRKEKEVKSNNEKWNETKNNLSFIGLSKIERGCKKVTKDKYNIFETKKHSYLEKKIFKEQDYFDFLKMNRTISDKVYRETVFKKFRLRIFAPVTLILLLSIYMILDSLYCCGLKWLLIRIVTFFHGRGWYGPLHKYLECSIFSGLFKSTSGNELVRLEISKRVGEVTSNVNKIRGHIYVESFFGYLVYILPLLIISVTLILGVFYYHKKIKKYQKIKFTKRQYK</sequence>
<keyword evidence="1" id="KW-0812">Transmembrane</keyword>
<evidence type="ECO:0000313" key="3">
    <source>
        <dbReference type="Proteomes" id="UP000078597"/>
    </source>
</evidence>
<gene>
    <name evidence="2" type="ORF">PMALA_052080</name>
</gene>
<evidence type="ECO:0000313" key="2">
    <source>
        <dbReference type="EMBL" id="SBS96203.1"/>
    </source>
</evidence>
<proteinExistence type="predicted"/>
<feature type="transmembrane region" description="Helical" evidence="1">
    <location>
        <begin position="131"/>
        <end position="151"/>
    </location>
</feature>
<name>A0A1A8WWE5_PLAMA</name>